<evidence type="ECO:0000256" key="4">
    <source>
        <dbReference type="SAM" id="Phobius"/>
    </source>
</evidence>
<sequence length="479" mass="54521">MSSLSRMIVTTSIYSSLLLGFLQIYGCEAMRCGAKFENSKCPTNLCCSTSGYCGETIEHCLTMCDPKYGRCDPFRVNASIGFAIVGNQCGLTNSFRYCAGSMCCSEYGYCDVSDQHCGDGCQPYYGHCEAIAKCNLPSYNGHIFPEMPSQQRTPTSLKKNYWYFLCERDHIVKNVTRRLQPATCNKIDGTWPADYYPECVENAAFKAFGHDVITDVAFDGNLITCDEKPRRSQVKIQIDIAHSLIQDVRITVRETGNYRFSVSIVDIIRQNNMTVRYSNLYDGIIKYGQTVVFFPNLKTPLMDKARRFIHLTPHDDGMRICEIEVHSYNSGKWNEIMLIAVGMSSVIFFLLAALIVTVFCLRNQRSTCPITTGVKNQNPIRNRYSSRITHRVPRPPGPDVDFRASHSLYCDENQYEYDENQYEYEEIVTYTDVSKPQTYQVQTTESLYPESSYDEAINLGTHLDKPYLPPPTVPRFSTE</sequence>
<feature type="domain" description="Chitin-binding type-1" evidence="6">
    <location>
        <begin position="29"/>
        <end position="73"/>
    </location>
</feature>
<evidence type="ECO:0000313" key="7">
    <source>
        <dbReference type="EMBL" id="KAK4025294.1"/>
    </source>
</evidence>
<proteinExistence type="predicted"/>
<feature type="disulfide bond" evidence="3">
    <location>
        <begin position="103"/>
        <end position="117"/>
    </location>
</feature>
<dbReference type="PANTHER" id="PTHR47849:SF8">
    <property type="entry name" value="LECTIN"/>
    <property type="match status" value="1"/>
</dbReference>
<feature type="signal peptide" evidence="5">
    <location>
        <begin position="1"/>
        <end position="29"/>
    </location>
</feature>
<evidence type="ECO:0000256" key="3">
    <source>
        <dbReference type="PROSITE-ProRule" id="PRU00261"/>
    </source>
</evidence>
<accession>A0ABR0AJI9</accession>
<dbReference type="SUPFAM" id="SSF57016">
    <property type="entry name" value="Plant lectins/antimicrobial peptides"/>
    <property type="match status" value="2"/>
</dbReference>
<feature type="chain" id="PRO_5046065434" description="Chitin-binding type-1 domain-containing protein" evidence="5">
    <location>
        <begin position="30"/>
        <end position="479"/>
    </location>
</feature>
<keyword evidence="1 3" id="KW-0147">Chitin-binding</keyword>
<name>A0ABR0AJI9_9CRUS</name>
<keyword evidence="8" id="KW-1185">Reference proteome</keyword>
<dbReference type="SMART" id="SM00270">
    <property type="entry name" value="ChtBD1"/>
    <property type="match status" value="2"/>
</dbReference>
<comment type="caution">
    <text evidence="3">Lacks conserved residue(s) required for the propagation of feature annotation.</text>
</comment>
<feature type="disulfide bond" evidence="3">
    <location>
        <begin position="46"/>
        <end position="60"/>
    </location>
</feature>
<feature type="domain" description="Chitin-binding type-1" evidence="6">
    <location>
        <begin position="86"/>
        <end position="130"/>
    </location>
</feature>
<protein>
    <recommendedName>
        <fullName evidence="6">Chitin-binding type-1 domain-containing protein</fullName>
    </recommendedName>
</protein>
<gene>
    <name evidence="7" type="ORF">OUZ56_014369</name>
</gene>
<feature type="disulfide bond" evidence="3">
    <location>
        <begin position="89"/>
        <end position="104"/>
    </location>
</feature>
<comment type="caution">
    <text evidence="7">The sequence shown here is derived from an EMBL/GenBank/DDBJ whole genome shotgun (WGS) entry which is preliminary data.</text>
</comment>
<feature type="transmembrane region" description="Helical" evidence="4">
    <location>
        <begin position="336"/>
        <end position="361"/>
    </location>
</feature>
<feature type="disulfide bond" evidence="3">
    <location>
        <begin position="41"/>
        <end position="53"/>
    </location>
</feature>
<dbReference type="Gene3D" id="3.30.60.10">
    <property type="entry name" value="Endochitinase-like"/>
    <property type="match status" value="2"/>
</dbReference>
<feature type="disulfide bond" evidence="3">
    <location>
        <begin position="32"/>
        <end position="47"/>
    </location>
</feature>
<dbReference type="PANTHER" id="PTHR47849">
    <property type="entry name" value="CHITIN-BINDING LECTIN 1"/>
    <property type="match status" value="1"/>
</dbReference>
<dbReference type="Pfam" id="PF00187">
    <property type="entry name" value="Chitin_bind_1"/>
    <property type="match status" value="2"/>
</dbReference>
<dbReference type="CDD" id="cd00035">
    <property type="entry name" value="ChtBD1"/>
    <property type="match status" value="2"/>
</dbReference>
<evidence type="ECO:0000256" key="5">
    <source>
        <dbReference type="SAM" id="SignalP"/>
    </source>
</evidence>
<evidence type="ECO:0000256" key="2">
    <source>
        <dbReference type="ARBA" id="ARBA00023157"/>
    </source>
</evidence>
<evidence type="ECO:0000313" key="8">
    <source>
        <dbReference type="Proteomes" id="UP001234178"/>
    </source>
</evidence>
<organism evidence="7 8">
    <name type="scientific">Daphnia magna</name>
    <dbReference type="NCBI Taxonomy" id="35525"/>
    <lineage>
        <taxon>Eukaryota</taxon>
        <taxon>Metazoa</taxon>
        <taxon>Ecdysozoa</taxon>
        <taxon>Arthropoda</taxon>
        <taxon>Crustacea</taxon>
        <taxon>Branchiopoda</taxon>
        <taxon>Diplostraca</taxon>
        <taxon>Cladocera</taxon>
        <taxon>Anomopoda</taxon>
        <taxon>Daphniidae</taxon>
        <taxon>Daphnia</taxon>
    </lineage>
</organism>
<dbReference type="Proteomes" id="UP001234178">
    <property type="component" value="Unassembled WGS sequence"/>
</dbReference>
<keyword evidence="4" id="KW-0812">Transmembrane</keyword>
<keyword evidence="4" id="KW-1133">Transmembrane helix</keyword>
<keyword evidence="5" id="KW-0732">Signal</keyword>
<keyword evidence="4" id="KW-0472">Membrane</keyword>
<dbReference type="InterPro" id="IPR036861">
    <property type="entry name" value="Endochitinase-like_sf"/>
</dbReference>
<dbReference type="InterPro" id="IPR001002">
    <property type="entry name" value="Chitin-bd_1"/>
</dbReference>
<evidence type="ECO:0000256" key="1">
    <source>
        <dbReference type="ARBA" id="ARBA00022669"/>
    </source>
</evidence>
<reference evidence="7 8" key="1">
    <citation type="journal article" date="2023" name="Nucleic Acids Res.">
        <title>The hologenome of Daphnia magna reveals possible DNA methylation and microbiome-mediated evolution of the host genome.</title>
        <authorList>
            <person name="Chaturvedi A."/>
            <person name="Li X."/>
            <person name="Dhandapani V."/>
            <person name="Marshall H."/>
            <person name="Kissane S."/>
            <person name="Cuenca-Cambronero M."/>
            <person name="Asole G."/>
            <person name="Calvet F."/>
            <person name="Ruiz-Romero M."/>
            <person name="Marangio P."/>
            <person name="Guigo R."/>
            <person name="Rago D."/>
            <person name="Mirbahai L."/>
            <person name="Eastwood N."/>
            <person name="Colbourne J.K."/>
            <person name="Zhou J."/>
            <person name="Mallon E."/>
            <person name="Orsini L."/>
        </authorList>
    </citation>
    <scope>NUCLEOTIDE SEQUENCE [LARGE SCALE GENOMIC DNA]</scope>
    <source>
        <strain evidence="7">LRV0_1</strain>
    </source>
</reference>
<keyword evidence="2 3" id="KW-1015">Disulfide bond</keyword>
<dbReference type="EMBL" id="JAOYFB010000038">
    <property type="protein sequence ID" value="KAK4025294.1"/>
    <property type="molecule type" value="Genomic_DNA"/>
</dbReference>
<dbReference type="PROSITE" id="PS50941">
    <property type="entry name" value="CHIT_BIND_I_2"/>
    <property type="match status" value="2"/>
</dbReference>
<feature type="disulfide bond" evidence="3">
    <location>
        <begin position="98"/>
        <end position="110"/>
    </location>
</feature>
<evidence type="ECO:0000259" key="6">
    <source>
        <dbReference type="PROSITE" id="PS50941"/>
    </source>
</evidence>